<dbReference type="EMBL" id="GGEC01031955">
    <property type="protein sequence ID" value="MBX12439.1"/>
    <property type="molecule type" value="Transcribed_RNA"/>
</dbReference>
<evidence type="ECO:0000313" key="2">
    <source>
        <dbReference type="EMBL" id="MBX12439.1"/>
    </source>
</evidence>
<dbReference type="AlphaFoldDB" id="A0A2P2L385"/>
<accession>A0A2P2L385</accession>
<name>A0A2P2L385_RHIMU</name>
<reference evidence="2" key="1">
    <citation type="submission" date="2018-02" db="EMBL/GenBank/DDBJ databases">
        <title>Rhizophora mucronata_Transcriptome.</title>
        <authorList>
            <person name="Meera S.P."/>
            <person name="Sreeshan A."/>
            <person name="Augustine A."/>
        </authorList>
    </citation>
    <scope>NUCLEOTIDE SEQUENCE</scope>
    <source>
        <tissue evidence="2">Leaf</tissue>
    </source>
</reference>
<sequence>MESNKRSIYKQKPLPSPLLREKTNKKYRNRQYINHQKWSIKKKKNLSD</sequence>
<protein>
    <submittedName>
        <fullName evidence="2">Uncharacterized protein</fullName>
    </submittedName>
</protein>
<evidence type="ECO:0000256" key="1">
    <source>
        <dbReference type="SAM" id="MobiDB-lite"/>
    </source>
</evidence>
<proteinExistence type="predicted"/>
<feature type="region of interest" description="Disordered" evidence="1">
    <location>
        <begin position="1"/>
        <end position="28"/>
    </location>
</feature>
<organism evidence="2">
    <name type="scientific">Rhizophora mucronata</name>
    <name type="common">Asiatic mangrove</name>
    <dbReference type="NCBI Taxonomy" id="61149"/>
    <lineage>
        <taxon>Eukaryota</taxon>
        <taxon>Viridiplantae</taxon>
        <taxon>Streptophyta</taxon>
        <taxon>Embryophyta</taxon>
        <taxon>Tracheophyta</taxon>
        <taxon>Spermatophyta</taxon>
        <taxon>Magnoliopsida</taxon>
        <taxon>eudicotyledons</taxon>
        <taxon>Gunneridae</taxon>
        <taxon>Pentapetalae</taxon>
        <taxon>rosids</taxon>
        <taxon>fabids</taxon>
        <taxon>Malpighiales</taxon>
        <taxon>Rhizophoraceae</taxon>
        <taxon>Rhizophora</taxon>
    </lineage>
</organism>